<feature type="region of interest" description="Disordered" evidence="1">
    <location>
        <begin position="1"/>
        <end position="44"/>
    </location>
</feature>
<evidence type="ECO:0000259" key="2">
    <source>
        <dbReference type="Pfam" id="PF17765"/>
    </source>
</evidence>
<keyword evidence="4" id="KW-1185">Reference proteome</keyword>
<sequence length="266" mass="29733">MDSSPHPLKLLLKPKRERIRPEDVGLPPRRPGTPGPKQPGLSQSQIDKVLKRAHKTYNRFENGRLDNPPEDFLAALGRLLRLTQDEYALMWVHGRGHQPTVPMAPDEGMTVPSHWQRVVDGQREMAYVTDLAWNVEYSNAPFADMFLNRKVPENTAKWMLLTSEARETLTCWETIWAPSVCAQLRAASTEHPYSEQLKEIAEAVIADPVAGPIYEDPDLVSRAPDGGIRPFRHPLKGPGTVELAAAMPFATPGARLIVVTFIPDEP</sequence>
<organism evidence="3 4">
    <name type="scientific">Streptomyces chartreusis</name>
    <dbReference type="NCBI Taxonomy" id="1969"/>
    <lineage>
        <taxon>Bacteria</taxon>
        <taxon>Bacillati</taxon>
        <taxon>Actinomycetota</taxon>
        <taxon>Actinomycetes</taxon>
        <taxon>Kitasatosporales</taxon>
        <taxon>Streptomycetaceae</taxon>
        <taxon>Streptomyces</taxon>
    </lineage>
</organism>
<dbReference type="Proteomes" id="UP000509418">
    <property type="component" value="Chromosome"/>
</dbReference>
<evidence type="ECO:0000313" key="4">
    <source>
        <dbReference type="Proteomes" id="UP000509418"/>
    </source>
</evidence>
<name>A0A7H8TLG2_STRCX</name>
<dbReference type="RefSeq" id="WP_176578522.1">
    <property type="nucleotide sequence ID" value="NZ_CBDRGH010000022.1"/>
</dbReference>
<dbReference type="Gene3D" id="3.30.450.180">
    <property type="match status" value="1"/>
</dbReference>
<evidence type="ECO:0000313" key="3">
    <source>
        <dbReference type="EMBL" id="QKZ23908.1"/>
    </source>
</evidence>
<reference evidence="3 4" key="1">
    <citation type="submission" date="2020-06" db="EMBL/GenBank/DDBJ databases">
        <title>Genome mining for natural products.</title>
        <authorList>
            <person name="Zhang B."/>
            <person name="Shi J."/>
            <person name="Ge H."/>
        </authorList>
    </citation>
    <scope>NUCLEOTIDE SEQUENCE [LARGE SCALE GENOMIC DNA]</scope>
    <source>
        <strain evidence="3 4">NA02069</strain>
    </source>
</reference>
<dbReference type="InterPro" id="IPR041413">
    <property type="entry name" value="MLTR_LBD"/>
</dbReference>
<gene>
    <name evidence="3" type="ORF">HUT05_45095</name>
</gene>
<accession>A0A7H8TLG2</accession>
<feature type="compositionally biased region" description="Low complexity" evidence="1">
    <location>
        <begin position="1"/>
        <end position="11"/>
    </location>
</feature>
<dbReference type="Pfam" id="PF17765">
    <property type="entry name" value="MLTR_LBD"/>
    <property type="match status" value="1"/>
</dbReference>
<dbReference type="PANTHER" id="PTHR35010">
    <property type="entry name" value="BLL4672 PROTEIN-RELATED"/>
    <property type="match status" value="1"/>
</dbReference>
<proteinExistence type="predicted"/>
<dbReference type="Pfam" id="PF13560">
    <property type="entry name" value="HTH_31"/>
    <property type="match status" value="1"/>
</dbReference>
<protein>
    <submittedName>
        <fullName evidence="3">Helix-turn-helix domain-containing protein</fullName>
    </submittedName>
</protein>
<evidence type="ECO:0000256" key="1">
    <source>
        <dbReference type="SAM" id="MobiDB-lite"/>
    </source>
</evidence>
<dbReference type="EMBL" id="CP056041">
    <property type="protein sequence ID" value="QKZ23908.1"/>
    <property type="molecule type" value="Genomic_DNA"/>
</dbReference>
<feature type="domain" description="MmyB-like transcription regulator ligand binding" evidence="2">
    <location>
        <begin position="111"/>
        <end position="265"/>
    </location>
</feature>
<dbReference type="AlphaFoldDB" id="A0A7H8TLG2"/>
<feature type="compositionally biased region" description="Pro residues" evidence="1">
    <location>
        <begin position="28"/>
        <end position="37"/>
    </location>
</feature>
<dbReference type="PANTHER" id="PTHR35010:SF2">
    <property type="entry name" value="BLL4672 PROTEIN"/>
    <property type="match status" value="1"/>
</dbReference>